<reference evidence="1 2" key="1">
    <citation type="submission" date="2020-02" db="EMBL/GenBank/DDBJ databases">
        <authorList>
            <person name="Ma Q."/>
            <person name="Huang Y."/>
            <person name="Song X."/>
            <person name="Pei D."/>
        </authorList>
    </citation>
    <scope>NUCLEOTIDE SEQUENCE [LARGE SCALE GENOMIC DNA]</scope>
    <source>
        <strain evidence="1">Sxm20200214</strain>
        <tissue evidence="1">Leaf</tissue>
    </source>
</reference>
<dbReference type="Proteomes" id="UP000886595">
    <property type="component" value="Unassembled WGS sequence"/>
</dbReference>
<organism evidence="1 2">
    <name type="scientific">Brassica carinata</name>
    <name type="common">Ethiopian mustard</name>
    <name type="synonym">Abyssinian cabbage</name>
    <dbReference type="NCBI Taxonomy" id="52824"/>
    <lineage>
        <taxon>Eukaryota</taxon>
        <taxon>Viridiplantae</taxon>
        <taxon>Streptophyta</taxon>
        <taxon>Embryophyta</taxon>
        <taxon>Tracheophyta</taxon>
        <taxon>Spermatophyta</taxon>
        <taxon>Magnoliopsida</taxon>
        <taxon>eudicotyledons</taxon>
        <taxon>Gunneridae</taxon>
        <taxon>Pentapetalae</taxon>
        <taxon>rosids</taxon>
        <taxon>malvids</taxon>
        <taxon>Brassicales</taxon>
        <taxon>Brassicaceae</taxon>
        <taxon>Brassiceae</taxon>
        <taxon>Brassica</taxon>
    </lineage>
</organism>
<accession>A0A8X7TV06</accession>
<comment type="caution">
    <text evidence="1">The sequence shown here is derived from an EMBL/GenBank/DDBJ whole genome shotgun (WGS) entry which is preliminary data.</text>
</comment>
<gene>
    <name evidence="1" type="ORF">Bca52824_083207</name>
</gene>
<keyword evidence="2" id="KW-1185">Reference proteome</keyword>
<evidence type="ECO:0000313" key="2">
    <source>
        <dbReference type="Proteomes" id="UP000886595"/>
    </source>
</evidence>
<dbReference type="SUPFAM" id="SSF81383">
    <property type="entry name" value="F-box domain"/>
    <property type="match status" value="1"/>
</dbReference>
<sequence length="107" mass="11830">MKLSPAPALEVANVFGHKVSTIASEALERLDMMMMMMICDLPDDLESEILSRVPAKSLSELKDPKFVEKNKKMGKAASASLFLNKHEVYSITGDLRVEPSIEFTGKT</sequence>
<protein>
    <submittedName>
        <fullName evidence="1">Uncharacterized protein</fullName>
    </submittedName>
</protein>
<name>A0A8X7TV06_BRACI</name>
<dbReference type="EMBL" id="JAAMPC010000016">
    <property type="protein sequence ID" value="KAG2253071.1"/>
    <property type="molecule type" value="Genomic_DNA"/>
</dbReference>
<dbReference type="AlphaFoldDB" id="A0A8X7TV06"/>
<proteinExistence type="predicted"/>
<evidence type="ECO:0000313" key="1">
    <source>
        <dbReference type="EMBL" id="KAG2253071.1"/>
    </source>
</evidence>
<dbReference type="InterPro" id="IPR036047">
    <property type="entry name" value="F-box-like_dom_sf"/>
</dbReference>